<dbReference type="Pfam" id="PF01594">
    <property type="entry name" value="AI-2E_transport"/>
    <property type="match status" value="1"/>
</dbReference>
<feature type="transmembrane region" description="Helical" evidence="9">
    <location>
        <begin position="107"/>
        <end position="128"/>
    </location>
</feature>
<dbReference type="GO" id="GO:0005886">
    <property type="term" value="C:plasma membrane"/>
    <property type="evidence" value="ECO:0007669"/>
    <property type="project" value="UniProtKB-SubCell"/>
</dbReference>
<gene>
    <name evidence="10" type="ORF">EK0264_06965</name>
</gene>
<dbReference type="Proteomes" id="UP000463857">
    <property type="component" value="Chromosome"/>
</dbReference>
<dbReference type="FunCoup" id="A0A7L4YLW3">
    <property type="interactions" value="32"/>
</dbReference>
<evidence type="ECO:0000256" key="6">
    <source>
        <dbReference type="ARBA" id="ARBA00022989"/>
    </source>
</evidence>
<evidence type="ECO:0000256" key="1">
    <source>
        <dbReference type="ARBA" id="ARBA00004651"/>
    </source>
</evidence>
<dbReference type="OrthoDB" id="9784366at2"/>
<evidence type="ECO:0000256" key="4">
    <source>
        <dbReference type="ARBA" id="ARBA00022475"/>
    </source>
</evidence>
<keyword evidence="5 9" id="KW-0812">Transmembrane</keyword>
<proteinExistence type="inferred from homology"/>
<feature type="transmembrane region" description="Helical" evidence="9">
    <location>
        <begin position="344"/>
        <end position="371"/>
    </location>
</feature>
<keyword evidence="7 9" id="KW-0472">Membrane</keyword>
<dbReference type="InParanoid" id="A0A7L4YLW3"/>
<dbReference type="PANTHER" id="PTHR21716">
    <property type="entry name" value="TRANSMEMBRANE PROTEIN"/>
    <property type="match status" value="1"/>
</dbReference>
<organism evidence="10 11">
    <name type="scientific">Epidermidibacterium keratini</name>
    <dbReference type="NCBI Taxonomy" id="1891644"/>
    <lineage>
        <taxon>Bacteria</taxon>
        <taxon>Bacillati</taxon>
        <taxon>Actinomycetota</taxon>
        <taxon>Actinomycetes</taxon>
        <taxon>Sporichthyales</taxon>
        <taxon>Sporichthyaceae</taxon>
        <taxon>Epidermidibacterium</taxon>
    </lineage>
</organism>
<dbReference type="GO" id="GO:0055085">
    <property type="term" value="P:transmembrane transport"/>
    <property type="evidence" value="ECO:0007669"/>
    <property type="project" value="TreeGrafter"/>
</dbReference>
<feature type="compositionally biased region" description="Basic and acidic residues" evidence="8">
    <location>
        <begin position="404"/>
        <end position="428"/>
    </location>
</feature>
<dbReference type="EMBL" id="CP047156">
    <property type="protein sequence ID" value="QHC00042.1"/>
    <property type="molecule type" value="Genomic_DNA"/>
</dbReference>
<evidence type="ECO:0000256" key="3">
    <source>
        <dbReference type="ARBA" id="ARBA00022448"/>
    </source>
</evidence>
<dbReference type="InterPro" id="IPR002549">
    <property type="entry name" value="AI-2E-like"/>
</dbReference>
<evidence type="ECO:0000256" key="5">
    <source>
        <dbReference type="ARBA" id="ARBA00022692"/>
    </source>
</evidence>
<comment type="similarity">
    <text evidence="2">Belongs to the autoinducer-2 exporter (AI-2E) (TC 2.A.86) family.</text>
</comment>
<reference evidence="10 11" key="1">
    <citation type="journal article" date="2018" name="Int. J. Syst. Evol. Microbiol.">
        <title>Epidermidibacterium keratini gen. nov., sp. nov., a member of the family Sporichthyaceae, isolated from keratin epidermis.</title>
        <authorList>
            <person name="Lee D.G."/>
            <person name="Trujillo M.E."/>
            <person name="Kang S."/>
            <person name="Nam J.J."/>
            <person name="Kim Y.J."/>
        </authorList>
    </citation>
    <scope>NUCLEOTIDE SEQUENCE [LARGE SCALE GENOMIC DNA]</scope>
    <source>
        <strain evidence="10 11">EPI-7</strain>
    </source>
</reference>
<evidence type="ECO:0000256" key="7">
    <source>
        <dbReference type="ARBA" id="ARBA00023136"/>
    </source>
</evidence>
<feature type="transmembrane region" description="Helical" evidence="9">
    <location>
        <begin position="53"/>
        <end position="71"/>
    </location>
</feature>
<name>A0A7L4YLW3_9ACTN</name>
<dbReference type="AlphaFoldDB" id="A0A7L4YLW3"/>
<evidence type="ECO:0000256" key="9">
    <source>
        <dbReference type="SAM" id="Phobius"/>
    </source>
</evidence>
<comment type="subcellular location">
    <subcellularLocation>
        <location evidence="1">Cell membrane</location>
        <topology evidence="1">Multi-pass membrane protein</topology>
    </subcellularLocation>
</comment>
<evidence type="ECO:0000256" key="2">
    <source>
        <dbReference type="ARBA" id="ARBA00009773"/>
    </source>
</evidence>
<feature type="region of interest" description="Disordered" evidence="8">
    <location>
        <begin position="387"/>
        <end position="428"/>
    </location>
</feature>
<feature type="transmembrane region" description="Helical" evidence="9">
    <location>
        <begin position="297"/>
        <end position="323"/>
    </location>
</feature>
<feature type="transmembrane region" description="Helical" evidence="9">
    <location>
        <begin position="191"/>
        <end position="212"/>
    </location>
</feature>
<evidence type="ECO:0000256" key="8">
    <source>
        <dbReference type="SAM" id="MobiDB-lite"/>
    </source>
</evidence>
<keyword evidence="4" id="KW-1003">Cell membrane</keyword>
<feature type="transmembrane region" description="Helical" evidence="9">
    <location>
        <begin position="77"/>
        <end position="95"/>
    </location>
</feature>
<dbReference type="RefSeq" id="WP_159544131.1">
    <property type="nucleotide sequence ID" value="NZ_CP047156.1"/>
</dbReference>
<keyword evidence="6 9" id="KW-1133">Transmembrane helix</keyword>
<evidence type="ECO:0000313" key="11">
    <source>
        <dbReference type="Proteomes" id="UP000463857"/>
    </source>
</evidence>
<feature type="region of interest" description="Disordered" evidence="8">
    <location>
        <begin position="1"/>
        <end position="29"/>
    </location>
</feature>
<accession>A0A7L4YLW3</accession>
<keyword evidence="11" id="KW-1185">Reference proteome</keyword>
<protein>
    <submittedName>
        <fullName evidence="10">AI-2E family transporter</fullName>
    </submittedName>
</protein>
<keyword evidence="3" id="KW-0813">Transport</keyword>
<dbReference type="PANTHER" id="PTHR21716:SF53">
    <property type="entry name" value="PERMEASE PERM-RELATED"/>
    <property type="match status" value="1"/>
</dbReference>
<feature type="compositionally biased region" description="Basic and acidic residues" evidence="8">
    <location>
        <begin position="1"/>
        <end position="20"/>
    </location>
</feature>
<sequence>MATERSSAKTSEEPIDEAPRSPDISPNGHRISLPWPKRDSDLVTPSLHALAGWAWRLLVVLAMIVVIAQVLGYMSTITIPLAIALLLAALLNPVKNFLVRKGMSPKLAAPLVFVGGLAVVIGLISLIVQQFVRGASDLSNQAREGISQVQDWLESGPLHLTQDQFNDYLTRGQQWISDNSDKITSGAMSTAITAGHGIAGFFIALFTLFFFLRDGNRIWAWILRFVPDQSTGAIDGAGHRAWDTLAGYVKATAAVALVDAIGIGLGLVILGVPLAIPLAALVFLTAFIPIVGAVLSGAFAVLVALVTVGPVKALIALGVVLLVQQMESHLLQPILMGRAVRIHPLAVLLSIAGGSILAGIPGALLAVPLVASLNAAFSYLYAKPQDPHHELDEADPDYDPDGSGQRRTDTTHSDPAGNRDRVVEKEGS</sequence>
<evidence type="ECO:0000313" key="10">
    <source>
        <dbReference type="EMBL" id="QHC00042.1"/>
    </source>
</evidence>
<dbReference type="KEGG" id="eke:EK0264_06965"/>
<feature type="transmembrane region" description="Helical" evidence="9">
    <location>
        <begin position="267"/>
        <end position="291"/>
    </location>
</feature>